<evidence type="ECO:0000313" key="2">
    <source>
        <dbReference type="Proteomes" id="UP000499080"/>
    </source>
</evidence>
<evidence type="ECO:0000313" key="1">
    <source>
        <dbReference type="EMBL" id="GBN44833.1"/>
    </source>
</evidence>
<dbReference type="EMBL" id="BGPR01010200">
    <property type="protein sequence ID" value="GBN44833.1"/>
    <property type="molecule type" value="Genomic_DNA"/>
</dbReference>
<proteinExistence type="predicted"/>
<comment type="caution">
    <text evidence="1">The sequence shown here is derived from an EMBL/GenBank/DDBJ whole genome shotgun (WGS) entry which is preliminary data.</text>
</comment>
<reference evidence="1 2" key="1">
    <citation type="journal article" date="2019" name="Sci. Rep.">
        <title>Orb-weaving spider Araneus ventricosus genome elucidates the spidroin gene catalogue.</title>
        <authorList>
            <person name="Kono N."/>
            <person name="Nakamura H."/>
            <person name="Ohtoshi R."/>
            <person name="Moran D.A.P."/>
            <person name="Shinohara A."/>
            <person name="Yoshida Y."/>
            <person name="Fujiwara M."/>
            <person name="Mori M."/>
            <person name="Tomita M."/>
            <person name="Arakawa K."/>
        </authorList>
    </citation>
    <scope>NUCLEOTIDE SEQUENCE [LARGE SCALE GENOMIC DNA]</scope>
</reference>
<organism evidence="1 2">
    <name type="scientific">Araneus ventricosus</name>
    <name type="common">Orbweaver spider</name>
    <name type="synonym">Epeira ventricosa</name>
    <dbReference type="NCBI Taxonomy" id="182803"/>
    <lineage>
        <taxon>Eukaryota</taxon>
        <taxon>Metazoa</taxon>
        <taxon>Ecdysozoa</taxon>
        <taxon>Arthropoda</taxon>
        <taxon>Chelicerata</taxon>
        <taxon>Arachnida</taxon>
        <taxon>Araneae</taxon>
        <taxon>Araneomorphae</taxon>
        <taxon>Entelegynae</taxon>
        <taxon>Araneoidea</taxon>
        <taxon>Araneidae</taxon>
        <taxon>Araneus</taxon>
    </lineage>
</organism>
<gene>
    <name evidence="1" type="ORF">AVEN_133523_1</name>
</gene>
<keyword evidence="2" id="KW-1185">Reference proteome</keyword>
<name>A0A4Y2P1J6_ARAVE</name>
<protein>
    <submittedName>
        <fullName evidence="1">Uncharacterized protein</fullName>
    </submittedName>
</protein>
<dbReference type="Proteomes" id="UP000499080">
    <property type="component" value="Unassembled WGS sequence"/>
</dbReference>
<dbReference type="AlphaFoldDB" id="A0A4Y2P1J6"/>
<sequence length="158" mass="17374">MKSIYPANSFHQATTSNVCSSKESPKANETTCAIQASPEDSQLSPELSQIVKPAKALGNIDLESTTSILSVVRHVSESQQGPDDLQSDIGETTRDEIVNSIVKTHENLTVTVNNVNEENENDNVNENESVNIDDNDLQFDSFGILDRNLNWAEIVTRI</sequence>
<accession>A0A4Y2P1J6</accession>